<dbReference type="SMART" id="SM00705">
    <property type="entry name" value="THEG"/>
    <property type="match status" value="7"/>
</dbReference>
<organism evidence="2 3">
    <name type="scientific">Patella caerulea</name>
    <name type="common">Rayed Mediterranean limpet</name>
    <dbReference type="NCBI Taxonomy" id="87958"/>
    <lineage>
        <taxon>Eukaryota</taxon>
        <taxon>Metazoa</taxon>
        <taxon>Spiralia</taxon>
        <taxon>Lophotrochozoa</taxon>
        <taxon>Mollusca</taxon>
        <taxon>Gastropoda</taxon>
        <taxon>Patellogastropoda</taxon>
        <taxon>Patelloidea</taxon>
        <taxon>Patellidae</taxon>
        <taxon>Patella</taxon>
    </lineage>
</organism>
<dbReference type="AlphaFoldDB" id="A0AAN8JLU0"/>
<dbReference type="InterPro" id="IPR006623">
    <property type="entry name" value="THEG"/>
</dbReference>
<dbReference type="PANTHER" id="PTHR15901">
    <property type="entry name" value="TESTICULAR HAPLOID EXPRESSED GENE PROTEIN"/>
    <property type="match status" value="1"/>
</dbReference>
<dbReference type="InterPro" id="IPR042401">
    <property type="entry name" value="SPMAP2-like"/>
</dbReference>
<evidence type="ECO:0000256" key="1">
    <source>
        <dbReference type="ARBA" id="ARBA00022737"/>
    </source>
</evidence>
<protein>
    <recommendedName>
        <fullName evidence="4">Testicular haploid expressed gene protein-like</fullName>
    </recommendedName>
</protein>
<evidence type="ECO:0000313" key="3">
    <source>
        <dbReference type="Proteomes" id="UP001347796"/>
    </source>
</evidence>
<gene>
    <name evidence="2" type="ORF">SNE40_012859</name>
</gene>
<comment type="caution">
    <text evidence="2">The sequence shown here is derived from an EMBL/GenBank/DDBJ whole genome shotgun (WGS) entry which is preliminary data.</text>
</comment>
<dbReference type="Proteomes" id="UP001347796">
    <property type="component" value="Unassembled WGS sequence"/>
</dbReference>
<keyword evidence="3" id="KW-1185">Reference proteome</keyword>
<dbReference type="Pfam" id="PF14912">
    <property type="entry name" value="THEG"/>
    <property type="match status" value="3"/>
</dbReference>
<dbReference type="PANTHER" id="PTHR15901:SF15">
    <property type="entry name" value="TESTICULAR HAPLOID EXPRESSED GENE PROTEIN-LIKE"/>
    <property type="match status" value="1"/>
</dbReference>
<evidence type="ECO:0008006" key="4">
    <source>
        <dbReference type="Google" id="ProtNLM"/>
    </source>
</evidence>
<accession>A0AAN8JLU0</accession>
<dbReference type="EMBL" id="JAZGQO010000009">
    <property type="protein sequence ID" value="KAK6178014.1"/>
    <property type="molecule type" value="Genomic_DNA"/>
</dbReference>
<keyword evidence="1" id="KW-0677">Repeat</keyword>
<sequence length="307" mass="34661">MTEVQAEYEKIRNQGRQRIIELSKPKKIQREWWTNVGPDVSWGTQEMMWPLKDTAKRAKASRRVTELASPKRNFQAEKENNKSNAPLFFYSCGRSSPIFDTADGARKVTASARVEQLATPKRDFCNHKDDVAQFFYSCGRTSPVTVPEKVQGAERPRTTMLAAHKSSHLTAREIQTIIPPPALKAKISERVEALANPKDRPIGPYRESQWTVSDSAKNAAASTRSMELARPKGLVEGFLPHKETVWPVTRAARRATATNRLNELSQPTVRTSMDHLQFNPEAFIVKPTALKGTCPRRVDELSQPIQR</sequence>
<reference evidence="2 3" key="1">
    <citation type="submission" date="2024-01" db="EMBL/GenBank/DDBJ databases">
        <title>The genome of the rayed Mediterranean limpet Patella caerulea (Linnaeus, 1758).</title>
        <authorList>
            <person name="Anh-Thu Weber A."/>
            <person name="Halstead-Nussloch G."/>
        </authorList>
    </citation>
    <scope>NUCLEOTIDE SEQUENCE [LARGE SCALE GENOMIC DNA]</scope>
    <source>
        <strain evidence="2">AATW-2023a</strain>
        <tissue evidence="2">Whole specimen</tissue>
    </source>
</reference>
<name>A0AAN8JLU0_PATCE</name>
<evidence type="ECO:0000313" key="2">
    <source>
        <dbReference type="EMBL" id="KAK6178014.1"/>
    </source>
</evidence>
<proteinExistence type="predicted"/>